<protein>
    <submittedName>
        <fullName evidence="2">Uncharacterized protein</fullName>
    </submittedName>
</protein>
<feature type="region of interest" description="Disordered" evidence="1">
    <location>
        <begin position="1"/>
        <end position="43"/>
    </location>
</feature>
<evidence type="ECO:0000313" key="2">
    <source>
        <dbReference type="EMBL" id="MXU97328.1"/>
    </source>
</evidence>
<feature type="compositionally biased region" description="Low complexity" evidence="1">
    <location>
        <begin position="1"/>
        <end position="19"/>
    </location>
</feature>
<dbReference type="AlphaFoldDB" id="A0A6B0V7U1"/>
<accession>A0A6B0V7U1</accession>
<dbReference type="EMBL" id="GIFC01015245">
    <property type="protein sequence ID" value="MXU97328.1"/>
    <property type="molecule type" value="Transcribed_RNA"/>
</dbReference>
<name>A0A6B0V7U1_IXORI</name>
<sequence length="261" mass="29794">MTASTGLASATGALTAPTARTRSSAMAPRCGRPSPRRRRAPPRWSWSRSCWSSRWPAFSRWHSAATCTTPAAAARSRFPRRERRTGCCRIPSRRPTHRWRRWLHCRRRRRARRAAWQHTRGRPSTRRRALPRCGRTATCPRRVRRTFVTTASPARAGSGATTPCTTRTRIRRRRRRGAGVASRTSVVLRRRSRIVASAIRPRLRRCRSPTTSFRSSHLVTFSKSAAILVATSRTTRYTSRRLMTDYTGVTGSQLETVRQLC</sequence>
<proteinExistence type="predicted"/>
<evidence type="ECO:0000256" key="1">
    <source>
        <dbReference type="SAM" id="MobiDB-lite"/>
    </source>
</evidence>
<reference evidence="2" key="1">
    <citation type="submission" date="2019-12" db="EMBL/GenBank/DDBJ databases">
        <title>An insight into the sialome of adult female Ixodes ricinus ticks feeding for 6 days.</title>
        <authorList>
            <person name="Perner J."/>
            <person name="Ribeiro J.M.C."/>
        </authorList>
    </citation>
    <scope>NUCLEOTIDE SEQUENCE</scope>
    <source>
        <strain evidence="2">Semi-engorged</strain>
        <tissue evidence="2">Salivary glands</tissue>
    </source>
</reference>
<organism evidence="2">
    <name type="scientific">Ixodes ricinus</name>
    <name type="common">Common tick</name>
    <name type="synonym">Acarus ricinus</name>
    <dbReference type="NCBI Taxonomy" id="34613"/>
    <lineage>
        <taxon>Eukaryota</taxon>
        <taxon>Metazoa</taxon>
        <taxon>Ecdysozoa</taxon>
        <taxon>Arthropoda</taxon>
        <taxon>Chelicerata</taxon>
        <taxon>Arachnida</taxon>
        <taxon>Acari</taxon>
        <taxon>Parasitiformes</taxon>
        <taxon>Ixodida</taxon>
        <taxon>Ixodoidea</taxon>
        <taxon>Ixodidae</taxon>
        <taxon>Ixodinae</taxon>
        <taxon>Ixodes</taxon>
    </lineage>
</organism>